<comment type="caution">
    <text evidence="2">The sequence shown here is derived from an EMBL/GenBank/DDBJ whole genome shotgun (WGS) entry which is preliminary data.</text>
</comment>
<dbReference type="Gene3D" id="1.20.58.130">
    <property type="match status" value="1"/>
</dbReference>
<dbReference type="SUPFAM" id="SSF52980">
    <property type="entry name" value="Restriction endonuclease-like"/>
    <property type="match status" value="1"/>
</dbReference>
<organism evidence="2 3">
    <name type="scientific">Candidatus Acidulodesulfobacterium ferriphilum</name>
    <dbReference type="NCBI Taxonomy" id="2597223"/>
    <lineage>
        <taxon>Bacteria</taxon>
        <taxon>Deltaproteobacteria</taxon>
        <taxon>Candidatus Acidulodesulfobacterales</taxon>
        <taxon>Candidatus Acidulodesulfobacterium</taxon>
    </lineage>
</organism>
<dbReference type="PANTHER" id="PTHR38753">
    <property type="entry name" value="SLR1441 PROTEIN"/>
    <property type="match status" value="1"/>
</dbReference>
<dbReference type="InterPro" id="IPR011335">
    <property type="entry name" value="Restrct_endonuc-II-like"/>
</dbReference>
<evidence type="ECO:0000256" key="1">
    <source>
        <dbReference type="SAM" id="Coils"/>
    </source>
</evidence>
<evidence type="ECO:0008006" key="4">
    <source>
        <dbReference type="Google" id="ProtNLM"/>
    </source>
</evidence>
<dbReference type="Proteomes" id="UP000320813">
    <property type="component" value="Unassembled WGS sequence"/>
</dbReference>
<dbReference type="AlphaFoldDB" id="A0A519BB30"/>
<keyword evidence="1" id="KW-0175">Coiled coil</keyword>
<proteinExistence type="predicted"/>
<evidence type="ECO:0000313" key="3">
    <source>
        <dbReference type="Proteomes" id="UP000320813"/>
    </source>
</evidence>
<feature type="coiled-coil region" evidence="1">
    <location>
        <begin position="23"/>
        <end position="64"/>
    </location>
</feature>
<reference evidence="2 3" key="1">
    <citation type="submission" date="2019-01" db="EMBL/GenBank/DDBJ databases">
        <title>Insights into ecological role of a new deltaproteobacterial order Candidatus Sinidesulfobacterales (Sva0485) by metagenomics and metatranscriptomics.</title>
        <authorList>
            <person name="Tan S."/>
            <person name="Liu J."/>
            <person name="Fang Y."/>
            <person name="Hedlund B.P."/>
            <person name="Lian Z.H."/>
            <person name="Huang L.Y."/>
            <person name="Li J.T."/>
            <person name="Huang L.N."/>
            <person name="Li W.J."/>
            <person name="Jiang H.C."/>
            <person name="Dong H.L."/>
            <person name="Shu W.S."/>
        </authorList>
    </citation>
    <scope>NUCLEOTIDE SEQUENCE [LARGE SCALE GENOMIC DNA]</scope>
    <source>
        <strain evidence="2">AP3</strain>
    </source>
</reference>
<protein>
    <recommendedName>
        <fullName evidence="4">DUF3782 domain-containing protein</fullName>
    </recommendedName>
</protein>
<evidence type="ECO:0000313" key="2">
    <source>
        <dbReference type="EMBL" id="RZD14446.1"/>
    </source>
</evidence>
<sequence length="219" mass="25982">MQVDTNERINLIEDALYKLTINVDNLTKNINNFHNEMSEFKEEMSEFKDEMSEFKDEMSEFKKETIKDRRNMNKQWGDLANKFGTLVEDIVLPSAIPLIKRYFNSKATTSMPRLHRKIDGREGEFDLVIADEGKLFLFEVKSSFYREYLNDFIENIKGFKELFPEYKDKQIISIFASLSLNNKAVKELTDKNIYAMAYKEWDYMDLLNFNDIKMSDFKA</sequence>
<dbReference type="PANTHER" id="PTHR38753:SF1">
    <property type="entry name" value="SLR1441 PROTEIN"/>
    <property type="match status" value="1"/>
</dbReference>
<gene>
    <name evidence="2" type="ORF">EVJ47_04565</name>
</gene>
<dbReference type="EMBL" id="SGBD01000002">
    <property type="protein sequence ID" value="RZD14446.1"/>
    <property type="molecule type" value="Genomic_DNA"/>
</dbReference>
<name>A0A519BB30_9DELT</name>
<accession>A0A519BB30</accession>